<evidence type="ECO:0000256" key="4">
    <source>
        <dbReference type="ARBA" id="ARBA00022692"/>
    </source>
</evidence>
<dbReference type="InterPro" id="IPR026392">
    <property type="entry name" value="Exo/Archaeosortase_dom"/>
</dbReference>
<proteinExistence type="predicted"/>
<evidence type="ECO:0000313" key="9">
    <source>
        <dbReference type="EMBL" id="PZD71646.1"/>
    </source>
</evidence>
<feature type="transmembrane region" description="Helical" evidence="8">
    <location>
        <begin position="249"/>
        <end position="271"/>
    </location>
</feature>
<dbReference type="OrthoDB" id="461510at2"/>
<dbReference type="GO" id="GO:0008233">
    <property type="term" value="F:peptidase activity"/>
    <property type="evidence" value="ECO:0007669"/>
    <property type="project" value="UniProtKB-KW"/>
</dbReference>
<dbReference type="RefSeq" id="WP_110987807.1">
    <property type="nucleotide sequence ID" value="NZ_CAWNWM010000015.1"/>
</dbReference>
<keyword evidence="5" id="KW-0378">Hydrolase</keyword>
<dbReference type="AlphaFoldDB" id="A0A2W1JCX2"/>
<organism evidence="9 10">
    <name type="scientific">Acaryochloris thomasi RCC1774</name>
    <dbReference type="NCBI Taxonomy" id="1764569"/>
    <lineage>
        <taxon>Bacteria</taxon>
        <taxon>Bacillati</taxon>
        <taxon>Cyanobacteriota</taxon>
        <taxon>Cyanophyceae</taxon>
        <taxon>Acaryochloridales</taxon>
        <taxon>Acaryochloridaceae</taxon>
        <taxon>Acaryochloris</taxon>
        <taxon>Acaryochloris thomasi</taxon>
    </lineage>
</organism>
<evidence type="ECO:0000256" key="2">
    <source>
        <dbReference type="ARBA" id="ARBA00022475"/>
    </source>
</evidence>
<evidence type="ECO:0000256" key="6">
    <source>
        <dbReference type="ARBA" id="ARBA00022989"/>
    </source>
</evidence>
<feature type="transmembrane region" description="Helical" evidence="8">
    <location>
        <begin position="93"/>
        <end position="112"/>
    </location>
</feature>
<reference evidence="9 10" key="1">
    <citation type="journal article" date="2018" name="Sci. Rep.">
        <title>A novel species of the marine cyanobacterium Acaryochloris with a unique pigment content and lifestyle.</title>
        <authorList>
            <person name="Partensky F."/>
            <person name="Six C."/>
            <person name="Ratin M."/>
            <person name="Garczarek L."/>
            <person name="Vaulot D."/>
            <person name="Probert I."/>
            <person name="Calteau A."/>
            <person name="Gourvil P."/>
            <person name="Marie D."/>
            <person name="Grebert T."/>
            <person name="Bouchier C."/>
            <person name="Le Panse S."/>
            <person name="Gachenot M."/>
            <person name="Rodriguez F."/>
            <person name="Garrido J.L."/>
        </authorList>
    </citation>
    <scope>NUCLEOTIDE SEQUENCE [LARGE SCALE GENOMIC DNA]</scope>
    <source>
        <strain evidence="9 10">RCC1774</strain>
    </source>
</reference>
<keyword evidence="2" id="KW-1003">Cell membrane</keyword>
<evidence type="ECO:0000256" key="5">
    <source>
        <dbReference type="ARBA" id="ARBA00022801"/>
    </source>
</evidence>
<dbReference type="GO" id="GO:0005886">
    <property type="term" value="C:plasma membrane"/>
    <property type="evidence" value="ECO:0007669"/>
    <property type="project" value="UniProtKB-SubCell"/>
</dbReference>
<gene>
    <name evidence="9" type="ORF">C1752_05000</name>
</gene>
<dbReference type="GO" id="GO:0006508">
    <property type="term" value="P:proteolysis"/>
    <property type="evidence" value="ECO:0007669"/>
    <property type="project" value="UniProtKB-KW"/>
</dbReference>
<dbReference type="InterPro" id="IPR022505">
    <property type="entry name" value="Exosortase_cyanobac"/>
</dbReference>
<evidence type="ECO:0000313" key="10">
    <source>
        <dbReference type="Proteomes" id="UP000248857"/>
    </source>
</evidence>
<evidence type="ECO:0000256" key="8">
    <source>
        <dbReference type="SAM" id="Phobius"/>
    </source>
</evidence>
<dbReference type="Proteomes" id="UP000248857">
    <property type="component" value="Unassembled WGS sequence"/>
</dbReference>
<feature type="transmembrane region" description="Helical" evidence="8">
    <location>
        <begin position="133"/>
        <end position="158"/>
    </location>
</feature>
<feature type="transmembrane region" description="Helical" evidence="8">
    <location>
        <begin position="214"/>
        <end position="237"/>
    </location>
</feature>
<evidence type="ECO:0008006" key="11">
    <source>
        <dbReference type="Google" id="ProtNLM"/>
    </source>
</evidence>
<dbReference type="Pfam" id="PF09721">
    <property type="entry name" value="Exosortase_EpsH"/>
    <property type="match status" value="1"/>
</dbReference>
<accession>A0A2W1JCX2</accession>
<evidence type="ECO:0000256" key="3">
    <source>
        <dbReference type="ARBA" id="ARBA00022670"/>
    </source>
</evidence>
<protein>
    <recommendedName>
        <fullName evidence="11">Cyanoexosortase A</fullName>
    </recommendedName>
</protein>
<keyword evidence="7 8" id="KW-0472">Membrane</keyword>
<feature type="transmembrane region" description="Helical" evidence="8">
    <location>
        <begin position="37"/>
        <end position="56"/>
    </location>
</feature>
<dbReference type="NCBIfam" id="TIGR03763">
    <property type="entry name" value="cyanoexo_CrtA"/>
    <property type="match status" value="1"/>
</dbReference>
<sequence>MINPTLGKSYTVPVRGLILISAALAAIFLHLNVSAETYSHLALSITFIAAAWSTLSDKREQLRLDSDLISILVSIALLGLLLAKSVGTPGEKFVGFFPLLAFISVGTLASGLRGLGQYRQELIIFFFLGLPRLALAVIPNLLAPFTAAFSTFLLWYTGAQVALVDNNIIRLPDGGVEVVPSCSGLNLMLYMLGVSVLFLVLFPTRKSQKILLPIVAVALGFFVNAIRVALLAILSTYPDNAAFEYWHSQGGALIFVCIAVLLFGSLCLTVLKPSQAHQTSSDSQKV</sequence>
<dbReference type="InterPro" id="IPR019127">
    <property type="entry name" value="Exosortase"/>
</dbReference>
<comment type="caution">
    <text evidence="9">The sequence shown here is derived from an EMBL/GenBank/DDBJ whole genome shotgun (WGS) entry which is preliminary data.</text>
</comment>
<keyword evidence="3" id="KW-0645">Protease</keyword>
<feature type="transmembrane region" description="Helical" evidence="8">
    <location>
        <begin position="178"/>
        <end position="202"/>
    </location>
</feature>
<dbReference type="NCBIfam" id="TIGR04178">
    <property type="entry name" value="exo_archaeo"/>
    <property type="match status" value="1"/>
</dbReference>
<keyword evidence="4 8" id="KW-0812">Transmembrane</keyword>
<evidence type="ECO:0000256" key="1">
    <source>
        <dbReference type="ARBA" id="ARBA00004651"/>
    </source>
</evidence>
<dbReference type="EMBL" id="PQWO01000015">
    <property type="protein sequence ID" value="PZD71646.1"/>
    <property type="molecule type" value="Genomic_DNA"/>
</dbReference>
<keyword evidence="6 8" id="KW-1133">Transmembrane helix</keyword>
<evidence type="ECO:0000256" key="7">
    <source>
        <dbReference type="ARBA" id="ARBA00023136"/>
    </source>
</evidence>
<comment type="subcellular location">
    <subcellularLocation>
        <location evidence="1">Cell membrane</location>
        <topology evidence="1">Multi-pass membrane protein</topology>
    </subcellularLocation>
</comment>
<name>A0A2W1JCX2_9CYAN</name>
<feature type="transmembrane region" description="Helical" evidence="8">
    <location>
        <begin position="12"/>
        <end position="31"/>
    </location>
</feature>
<feature type="transmembrane region" description="Helical" evidence="8">
    <location>
        <begin position="68"/>
        <end position="87"/>
    </location>
</feature>
<keyword evidence="10" id="KW-1185">Reference proteome</keyword>